<dbReference type="RefSeq" id="WP_187687588.1">
    <property type="nucleotide sequence ID" value="NZ_AP023396.1"/>
</dbReference>
<keyword evidence="3" id="KW-1185">Reference proteome</keyword>
<dbReference type="EMBL" id="AP023396">
    <property type="protein sequence ID" value="BCK54308.1"/>
    <property type="molecule type" value="Genomic_DNA"/>
</dbReference>
<accession>A0A7G1KGS9</accession>
<dbReference type="InterPro" id="IPR001387">
    <property type="entry name" value="Cro/C1-type_HTH"/>
</dbReference>
<protein>
    <recommendedName>
        <fullName evidence="1">HTH cro/C1-type domain-containing protein</fullName>
    </recommendedName>
</protein>
<dbReference type="Gene3D" id="1.10.260.40">
    <property type="entry name" value="lambda repressor-like DNA-binding domains"/>
    <property type="match status" value="1"/>
</dbReference>
<evidence type="ECO:0000313" key="2">
    <source>
        <dbReference type="EMBL" id="BCK54308.1"/>
    </source>
</evidence>
<proteinExistence type="predicted"/>
<dbReference type="KEGG" id="nwl:NWFMUON74_20800"/>
<dbReference type="InterPro" id="IPR010982">
    <property type="entry name" value="Lambda_DNA-bd_dom_sf"/>
</dbReference>
<dbReference type="SUPFAM" id="SSF47413">
    <property type="entry name" value="lambda repressor-like DNA-binding domains"/>
    <property type="match status" value="1"/>
</dbReference>
<dbReference type="GO" id="GO:0003677">
    <property type="term" value="F:DNA binding"/>
    <property type="evidence" value="ECO:0007669"/>
    <property type="project" value="InterPro"/>
</dbReference>
<evidence type="ECO:0000313" key="3">
    <source>
        <dbReference type="Proteomes" id="UP000516173"/>
    </source>
</evidence>
<organism evidence="2 3">
    <name type="scientific">Nocardia wallacei</name>
    <dbReference type="NCBI Taxonomy" id="480035"/>
    <lineage>
        <taxon>Bacteria</taxon>
        <taxon>Bacillati</taxon>
        <taxon>Actinomycetota</taxon>
        <taxon>Actinomycetes</taxon>
        <taxon>Mycobacteriales</taxon>
        <taxon>Nocardiaceae</taxon>
        <taxon>Nocardia</taxon>
    </lineage>
</organism>
<dbReference type="CDD" id="cd00093">
    <property type="entry name" value="HTH_XRE"/>
    <property type="match status" value="1"/>
</dbReference>
<evidence type="ECO:0000259" key="1">
    <source>
        <dbReference type="PROSITE" id="PS50943"/>
    </source>
</evidence>
<dbReference type="AlphaFoldDB" id="A0A7G1KGS9"/>
<dbReference type="Proteomes" id="UP000516173">
    <property type="component" value="Chromosome"/>
</dbReference>
<dbReference type="GeneID" id="80346641"/>
<sequence>MADVTMWTGRHVKALREATRKTQQQLAEDLTCAQRTVSFWESRPNAQVSIAFQSRLDTVLINADHGSKRRFHELTGDLDVNRRDFLTTTAAVVGMSTLRGDDTPIVGADAIEHLRTTVHSAVQLDDKLGSNAARPIIEAQARTCTALLRECPANLKRELQSLAGEATASNAWAVWDQGDTKRADELFQLAYTHAEESGDTDLAAGILCHRTQLAVYTHQYMRGADLADAMMLIPARDGRVIDFRRLCAAQAFAASGRNRDAWAQLGRVTDDHHEQTTPGESYCYYQSRWTTGALTARCLEASNEMDAAADTLQTMLPLIPAHAKRDQALWNLHLASTAAGIDIDRACTAARTAVDLTRGNASPRVRQVYADTRAQMMPWESARAVRQLDEYATGVLA</sequence>
<gene>
    <name evidence="2" type="ORF">NWFMUON74_20800</name>
</gene>
<feature type="domain" description="HTH cro/C1-type" evidence="1">
    <location>
        <begin position="12"/>
        <end position="42"/>
    </location>
</feature>
<reference evidence="2 3" key="1">
    <citation type="submission" date="2020-08" db="EMBL/GenBank/DDBJ databases">
        <title>Genome Sequencing of Nocardia wallacei strain FMUON74 and assembly.</title>
        <authorList>
            <person name="Toyokawa M."/>
            <person name="Uesaka K."/>
        </authorList>
    </citation>
    <scope>NUCLEOTIDE SEQUENCE [LARGE SCALE GENOMIC DNA]</scope>
    <source>
        <strain evidence="2 3">FMUON74</strain>
    </source>
</reference>
<dbReference type="PROSITE" id="PS50943">
    <property type="entry name" value="HTH_CROC1"/>
    <property type="match status" value="1"/>
</dbReference>
<name>A0A7G1KGS9_9NOCA</name>